<dbReference type="OrthoDB" id="272985at2759"/>
<evidence type="ECO:0000313" key="2">
    <source>
        <dbReference type="Proteomes" id="UP000649617"/>
    </source>
</evidence>
<sequence length="145" mass="16065">DDIRRAVFAEDPDTVFVTITKAAAAAVNDLAVSTFFPDQEMDYVNGMGATILGLQQGGVRVRTDTGFIVVVYPWTDAESRSTYHPMRLGYANTLTKLQGATLDSMTLYLDVPNIPAAGYVALSRVRYDTHWRFVGYLTQHHFTPA</sequence>
<reference evidence="1" key="1">
    <citation type="submission" date="2021-02" db="EMBL/GenBank/DDBJ databases">
        <authorList>
            <person name="Dougan E. K."/>
            <person name="Rhodes N."/>
            <person name="Thang M."/>
            <person name="Chan C."/>
        </authorList>
    </citation>
    <scope>NUCLEOTIDE SEQUENCE</scope>
</reference>
<comment type="caution">
    <text evidence="1">The sequence shown here is derived from an EMBL/GenBank/DDBJ whole genome shotgun (WGS) entry which is preliminary data.</text>
</comment>
<proteinExistence type="predicted"/>
<keyword evidence="2" id="KW-1185">Reference proteome</keyword>
<gene>
    <name evidence="1" type="primary">pif1</name>
    <name evidence="1" type="ORF">SPIL2461_LOCUS15517</name>
</gene>
<name>A0A812UQ75_SYMPI</name>
<dbReference type="SUPFAM" id="SSF52540">
    <property type="entry name" value="P-loop containing nucleoside triphosphate hydrolases"/>
    <property type="match status" value="1"/>
</dbReference>
<evidence type="ECO:0000313" key="1">
    <source>
        <dbReference type="EMBL" id="CAE7576897.1"/>
    </source>
</evidence>
<protein>
    <submittedName>
        <fullName evidence="1">Pif1 protein</fullName>
    </submittedName>
</protein>
<accession>A0A812UQ75</accession>
<organism evidence="1 2">
    <name type="scientific">Symbiodinium pilosum</name>
    <name type="common">Dinoflagellate</name>
    <dbReference type="NCBI Taxonomy" id="2952"/>
    <lineage>
        <taxon>Eukaryota</taxon>
        <taxon>Sar</taxon>
        <taxon>Alveolata</taxon>
        <taxon>Dinophyceae</taxon>
        <taxon>Suessiales</taxon>
        <taxon>Symbiodiniaceae</taxon>
        <taxon>Symbiodinium</taxon>
    </lineage>
</organism>
<dbReference type="AlphaFoldDB" id="A0A812UQ75"/>
<feature type="non-terminal residue" evidence="1">
    <location>
        <position position="1"/>
    </location>
</feature>
<dbReference type="Proteomes" id="UP000649617">
    <property type="component" value="Unassembled WGS sequence"/>
</dbReference>
<dbReference type="InterPro" id="IPR027417">
    <property type="entry name" value="P-loop_NTPase"/>
</dbReference>
<dbReference type="EMBL" id="CAJNIZ010038290">
    <property type="protein sequence ID" value="CAE7576897.1"/>
    <property type="molecule type" value="Genomic_DNA"/>
</dbReference>